<dbReference type="Proteomes" id="UP001244341">
    <property type="component" value="Chromosome 8b"/>
</dbReference>
<gene>
    <name evidence="13" type="ORF">OEZ85_013777</name>
</gene>
<dbReference type="Pfam" id="PF11965">
    <property type="entry name" value="DUF3479"/>
    <property type="match status" value="1"/>
</dbReference>
<dbReference type="PANTHER" id="PTHR44119:SF1">
    <property type="entry name" value="MAGNESIUM-CHELATASE SUBUNIT CHLH, CHLOROPLASTIC"/>
    <property type="match status" value="1"/>
</dbReference>
<keyword evidence="7" id="KW-0149">Chlorophyll biosynthesis</keyword>
<dbReference type="CDD" id="cd10150">
    <property type="entry name" value="CobN_like"/>
    <property type="match status" value="1"/>
</dbReference>
<evidence type="ECO:0000256" key="4">
    <source>
        <dbReference type="ARBA" id="ARBA00022598"/>
    </source>
</evidence>
<dbReference type="InterPro" id="IPR003672">
    <property type="entry name" value="CobN/Mg_chltase"/>
</dbReference>
<keyword evidence="4" id="KW-0436">Ligase</keyword>
<dbReference type="InterPro" id="IPR011771">
    <property type="entry name" value="BchH"/>
</dbReference>
<keyword evidence="6" id="KW-0067">ATP-binding</keyword>
<evidence type="ECO:0000256" key="7">
    <source>
        <dbReference type="ARBA" id="ARBA00023171"/>
    </source>
</evidence>
<evidence type="ECO:0000256" key="1">
    <source>
        <dbReference type="ARBA" id="ARBA00010851"/>
    </source>
</evidence>
<evidence type="ECO:0000313" key="14">
    <source>
        <dbReference type="Proteomes" id="UP001244341"/>
    </source>
</evidence>
<organism evidence="13 14">
    <name type="scientific">Tetradesmus obliquus</name>
    <name type="common">Green alga</name>
    <name type="synonym">Acutodesmus obliquus</name>
    <dbReference type="NCBI Taxonomy" id="3088"/>
    <lineage>
        <taxon>Eukaryota</taxon>
        <taxon>Viridiplantae</taxon>
        <taxon>Chlorophyta</taxon>
        <taxon>core chlorophytes</taxon>
        <taxon>Chlorophyceae</taxon>
        <taxon>CS clade</taxon>
        <taxon>Sphaeropleales</taxon>
        <taxon>Scenedesmaceae</taxon>
        <taxon>Tetradesmus</taxon>
    </lineage>
</organism>
<feature type="domain" description="Magnesium chelatase subunit H N-terminal" evidence="12">
    <location>
        <begin position="251"/>
        <end position="409"/>
    </location>
</feature>
<feature type="coiled-coil region" evidence="10">
    <location>
        <begin position="186"/>
        <end position="213"/>
    </location>
</feature>
<evidence type="ECO:0000313" key="13">
    <source>
        <dbReference type="EMBL" id="WIA16841.1"/>
    </source>
</evidence>
<comment type="catalytic activity">
    <reaction evidence="9">
        <text>protoporphyrin IX + Mg(2+) + ATP + H2O = Mg-protoporphyrin IX + ADP + phosphate + 3 H(+)</text>
        <dbReference type="Rhea" id="RHEA:13961"/>
        <dbReference type="ChEBI" id="CHEBI:15377"/>
        <dbReference type="ChEBI" id="CHEBI:15378"/>
        <dbReference type="ChEBI" id="CHEBI:18420"/>
        <dbReference type="ChEBI" id="CHEBI:30616"/>
        <dbReference type="ChEBI" id="CHEBI:43474"/>
        <dbReference type="ChEBI" id="CHEBI:57306"/>
        <dbReference type="ChEBI" id="CHEBI:60492"/>
        <dbReference type="ChEBI" id="CHEBI:456216"/>
        <dbReference type="EC" id="6.6.1.1"/>
    </reaction>
</comment>
<evidence type="ECO:0000256" key="10">
    <source>
        <dbReference type="SAM" id="Coils"/>
    </source>
</evidence>
<feature type="domain" description="CobN/magnesium chelatase" evidence="11">
    <location>
        <begin position="413"/>
        <end position="1545"/>
    </location>
</feature>
<name>A0ABY8U5W5_TETOB</name>
<reference evidence="13 14" key="1">
    <citation type="submission" date="2023-05" db="EMBL/GenBank/DDBJ databases">
        <title>A 100% complete, gapless, phased diploid assembly of the Scenedesmus obliquus UTEX 3031 genome.</title>
        <authorList>
            <person name="Biondi T.C."/>
            <person name="Hanschen E.R."/>
            <person name="Kwon T."/>
            <person name="Eng W."/>
            <person name="Kruse C.P.S."/>
            <person name="Koehler S.I."/>
            <person name="Kunde Y."/>
            <person name="Gleasner C.D."/>
            <person name="You Mak K.T."/>
            <person name="Polle J."/>
            <person name="Hovde B.T."/>
            <person name="Starkenburg S.R."/>
        </authorList>
    </citation>
    <scope>NUCLEOTIDE SEQUENCE [LARGE SCALE GENOMIC DNA]</scope>
    <source>
        <strain evidence="13 14">DOE0152z</strain>
    </source>
</reference>
<dbReference type="NCBIfam" id="TIGR02025">
    <property type="entry name" value="BchH"/>
    <property type="match status" value="1"/>
</dbReference>
<dbReference type="InterPro" id="IPR022571">
    <property type="entry name" value="Mg_chelatase_H_N"/>
</dbReference>
<keyword evidence="10" id="KW-0175">Coiled coil</keyword>
<evidence type="ECO:0000256" key="6">
    <source>
        <dbReference type="ARBA" id="ARBA00022840"/>
    </source>
</evidence>
<evidence type="ECO:0000259" key="11">
    <source>
        <dbReference type="Pfam" id="PF02514"/>
    </source>
</evidence>
<dbReference type="EMBL" id="CP126215">
    <property type="protein sequence ID" value="WIA16841.1"/>
    <property type="molecule type" value="Genomic_DNA"/>
</dbReference>
<evidence type="ECO:0000256" key="2">
    <source>
        <dbReference type="ARBA" id="ARBA00012825"/>
    </source>
</evidence>
<keyword evidence="3" id="KW-0602">Photosynthesis</keyword>
<evidence type="ECO:0000256" key="9">
    <source>
        <dbReference type="ARBA" id="ARBA00048693"/>
    </source>
</evidence>
<feature type="coiled-coil region" evidence="10">
    <location>
        <begin position="88"/>
        <end position="115"/>
    </location>
</feature>
<protein>
    <recommendedName>
        <fullName evidence="2">magnesium chelatase</fullName>
        <ecNumber evidence="2">6.6.1.1</ecNumber>
    </recommendedName>
</protein>
<comment type="pathway">
    <text evidence="8">Porphyrin-containing compound metabolism.</text>
</comment>
<comment type="similarity">
    <text evidence="1">Belongs to the Mg-chelatase subunit H family.</text>
</comment>
<evidence type="ECO:0000256" key="8">
    <source>
        <dbReference type="ARBA" id="ARBA00023444"/>
    </source>
</evidence>
<keyword evidence="14" id="KW-1185">Reference proteome</keyword>
<evidence type="ECO:0000256" key="3">
    <source>
        <dbReference type="ARBA" id="ARBA00022531"/>
    </source>
</evidence>
<proteinExistence type="inferred from homology"/>
<evidence type="ECO:0000256" key="5">
    <source>
        <dbReference type="ARBA" id="ARBA00022741"/>
    </source>
</evidence>
<evidence type="ECO:0000259" key="12">
    <source>
        <dbReference type="Pfam" id="PF11965"/>
    </source>
</evidence>
<dbReference type="Pfam" id="PF02514">
    <property type="entry name" value="CobN-Mg_chel"/>
    <property type="match status" value="1"/>
</dbReference>
<accession>A0ABY8U5W5</accession>
<dbReference type="EC" id="6.6.1.1" evidence="2"/>
<keyword evidence="5" id="KW-0547">Nucleotide-binding</keyword>
<dbReference type="PANTHER" id="PTHR44119">
    <property type="entry name" value="MAGNESIUM-CHELATASE SUBUNIT CHLH, CHLOROPLASTIC"/>
    <property type="match status" value="1"/>
</dbReference>
<sequence>MLRTTQHRPGQQRLCAPIAHANVPRPVRRNVAVGQQGTRPSTRHQVLVRVVQEPDIKQSNAEAFIESVKESLKDQSKDEDDTIIAASIDDLQQQVSGIEQQLASLQQEIDACVNSAFRNITITLPAEPAAAATGDEQQQQQTHAFADIDDAAFAALGRDSPQLLMALLEAAQAADKAAWTAFQADLQTLKLKRQRLAGQLADARALLDAAQREASKRQGLGAASGAAAAFDAETAGMAPLRTTGAPVRTVRIVLVCGFESFNVALYNAAAKRLAALAPHIQLKVFSDRDIATRREAVAAALAGADCFFGSLLFDYDTVEWLRAQLTNVPVVLVFESALELMGQTRIGSFTMDPSGKSKGPPPAVKKVLGLFGSGREEDRLTGYLSFLKIGPQLLKFIPGKKAKDLKSWLTVYGYWNQGGLANVVSMFLYLVEQQLAPAGLPPPPPPQETPQTGCLHPAKPGYYWSGPADYMAWYAREGPLRGTDAPIVGVLLYRKHVITDQPYIHQLISQMEAEGLIPVPVFINGVEAHTVVRDQLTSEFEQAGIASGQLERGSLRRDAVKVDALLSTIGFPLVGGPAGTMEGGRQAEVAKAILGSLNVPYVVAAPLLIQDLASWADSGIQGLQSVVLYSLPELDGAIDTVPLGGLVGDDIFLVPERVSRLTSRIHKWVSLRRTPPSERRLALMLYGFPPGVGATGTAALLNVPQSLENLLASLQEAGYDLGPLPEGRDALAGLGEALLKTLKGQEEPRTVSKGAAGIKALGGGPAAAWGVSAAAAEISPSQLRSMLTFPSTWGPTEWGPMPYLPDDDVLVKRMEAQWGSLHSYRGINSTMSGGLLIPGVQIGKLWVGIQPLLGLEGDPMRLLFERDLTPHPQYAAAYKWLQQVYCADAVIHFGMHGTVEWLPGSPLGNTGLSWSDVLLGALPNVYLYAANNPSESIIAKRRGYGTIVSHNVPPYGRAGLYKQLSILRDLIADVREDPGTVHNLKEAIAGNVESSGLQADCPLREGLEMSAEAAAAVGDEEFLAWCERLHSYLQTLENRLFSEGLHVLGAPPSNSQMAQYLGAYYGDSLPQEAVDVLAEGRGVAAARSALEAAWQQPAAVRAAAAAAAAPASQAAPADPLQLLQEAENIRGLLLRNREELGGLLRALDGVWVPPEAGGDLLRDGPGVLPTGRNIHALDPYRMPGPAAEARGTQAAQAILDAHRAANGGAYPETVAINLWGLDAIKTKGESVAMVLHMVGARPVKEGTGRIARYELIPLSEMGGRPRVDCLCNMSGIFRDAFQNVVELLDDLFARAATAADEPDELNFIAKHCRALQQQGVTAGASARLFSNPAGDYGSMVNERVGAGNWESSAELGDTWAARNAFSYGKGGERGVARPEVLSSLLGSCERVVQQIDSVEYGLTDIQEYYANTGALVAAAKNARKGKAVGCSIIEAYGKQVQPKELEEVLRLEYRSKLLNPKWAQAMASQGSGGAYEISTRMTALLGWGGTVGYTDSFTWDQAADTYVLDPEMAAQLKASNPQAFRNVLGRCLEAAGRGLWQPQEELIAKLRSMYGEMDDELEGIE</sequence>